<dbReference type="InterPro" id="IPR001387">
    <property type="entry name" value="Cro/C1-type_HTH"/>
</dbReference>
<dbReference type="PANTHER" id="PTHR46558">
    <property type="entry name" value="TRACRIPTIONAL REGULATORY PROTEIN-RELATED-RELATED"/>
    <property type="match status" value="1"/>
</dbReference>
<keyword evidence="1" id="KW-0238">DNA-binding</keyword>
<evidence type="ECO:0000259" key="3">
    <source>
        <dbReference type="PROSITE" id="PS50943"/>
    </source>
</evidence>
<feature type="transmembrane region" description="Helical" evidence="2">
    <location>
        <begin position="206"/>
        <end position="229"/>
    </location>
</feature>
<organism evidence="4 5">
    <name type="scientific">Candidatus Galacturonatibacter soehngenii</name>
    <dbReference type="NCBI Taxonomy" id="2307010"/>
    <lineage>
        <taxon>Bacteria</taxon>
        <taxon>Bacillati</taxon>
        <taxon>Bacillota</taxon>
        <taxon>Clostridia</taxon>
        <taxon>Lachnospirales</taxon>
        <taxon>Lachnospiraceae</taxon>
        <taxon>Candidatus Galacturonatibacter</taxon>
    </lineage>
</organism>
<keyword evidence="2" id="KW-1133">Transmembrane helix</keyword>
<evidence type="ECO:0000256" key="2">
    <source>
        <dbReference type="SAM" id="Phobius"/>
    </source>
</evidence>
<keyword evidence="2" id="KW-0812">Transmembrane</keyword>
<reference evidence="4 5" key="1">
    <citation type="submission" date="2019-09" db="EMBL/GenBank/DDBJ databases">
        <authorList>
            <person name="Valk L.C."/>
        </authorList>
    </citation>
    <scope>NUCLEOTIDE SEQUENCE [LARGE SCALE GENOMIC DNA]</scope>
    <source>
        <strain evidence="4">GalUA</strain>
    </source>
</reference>
<proteinExistence type="predicted"/>
<dbReference type="SMART" id="SM00530">
    <property type="entry name" value="HTH_XRE"/>
    <property type="match status" value="1"/>
</dbReference>
<dbReference type="Proteomes" id="UP000461768">
    <property type="component" value="Unassembled WGS sequence"/>
</dbReference>
<protein>
    <submittedName>
        <fullName evidence="4">Helix-turn-helix transcriptional regulator</fullName>
    </submittedName>
</protein>
<evidence type="ECO:0000313" key="5">
    <source>
        <dbReference type="Proteomes" id="UP000461768"/>
    </source>
</evidence>
<feature type="domain" description="HTH cro/C1-type" evidence="3">
    <location>
        <begin position="39"/>
        <end position="93"/>
    </location>
</feature>
<dbReference type="GO" id="GO:0003677">
    <property type="term" value="F:DNA binding"/>
    <property type="evidence" value="ECO:0007669"/>
    <property type="project" value="UniProtKB-KW"/>
</dbReference>
<evidence type="ECO:0000313" key="4">
    <source>
        <dbReference type="EMBL" id="KAB1435931.1"/>
    </source>
</evidence>
<feature type="transmembrane region" description="Helical" evidence="2">
    <location>
        <begin position="129"/>
        <end position="147"/>
    </location>
</feature>
<dbReference type="PANTHER" id="PTHR46558:SF13">
    <property type="entry name" value="HTH-TYPE TRANSCRIPTIONAL REGULATOR IMMR"/>
    <property type="match status" value="1"/>
</dbReference>
<dbReference type="Gene3D" id="1.10.260.40">
    <property type="entry name" value="lambda repressor-like DNA-binding domains"/>
    <property type="match status" value="1"/>
</dbReference>
<dbReference type="PROSITE" id="PS50943">
    <property type="entry name" value="HTH_CROC1"/>
    <property type="match status" value="1"/>
</dbReference>
<gene>
    <name evidence="4" type="ORF">F7O84_16280</name>
</gene>
<accession>A0A7V7QIZ6</accession>
<dbReference type="SUPFAM" id="SSF47413">
    <property type="entry name" value="lambda repressor-like DNA-binding domains"/>
    <property type="match status" value="1"/>
</dbReference>
<feature type="transmembrane region" description="Helical" evidence="2">
    <location>
        <begin position="241"/>
        <end position="260"/>
    </location>
</feature>
<feature type="transmembrane region" description="Helical" evidence="2">
    <location>
        <begin position="281"/>
        <end position="300"/>
    </location>
</feature>
<dbReference type="EMBL" id="WAGX01000007">
    <property type="protein sequence ID" value="KAB1435931.1"/>
    <property type="molecule type" value="Genomic_DNA"/>
</dbReference>
<dbReference type="CDD" id="cd00093">
    <property type="entry name" value="HTH_XRE"/>
    <property type="match status" value="1"/>
</dbReference>
<feature type="transmembrane region" description="Helical" evidence="2">
    <location>
        <begin position="306"/>
        <end position="325"/>
    </location>
</feature>
<evidence type="ECO:0000256" key="1">
    <source>
        <dbReference type="ARBA" id="ARBA00023125"/>
    </source>
</evidence>
<sequence length="332" mass="39107">MQPMIYKMQRKYGGKNLKIYYNKNKNKKEVIILSFAQKLKTLRKERNYSQEELAQLLDVSRQAVSKWESDRGTPETDKLIQISTMFDVSLDYLLKNEQHLDNQQGTSYYVSREMMEGFLCYKRQATKRIAIGISLIVLSNAFTIAFQEYVFAVILYWITFSCGIATLVWQFFQPKRYKEIYTKQLLFDDIIIKDFKQEYEKNRKRYIFLLIVAIIIFIISPQVMLYTIEYIGYNIGFTLDWFLHALWISLAIMAGSAFYSESILAHNREYLQKKISKGKHIWVYLAIPITVVAVLVGIYMNTWNPVIPIIILFSVLLVNVCKILMEGRNKNE</sequence>
<reference evidence="4 5" key="2">
    <citation type="submission" date="2020-02" db="EMBL/GenBank/DDBJ databases">
        <title>Candidatus Galacturonibacter soehngenii shows hetero-acetogenic catabolism of galacturonic acid but lacks a canonical carbon monoxide dehydrogenase/acetyl-CoA synthase complex.</title>
        <authorList>
            <person name="Diender M."/>
            <person name="Stouten G.R."/>
            <person name="Petersen J.F."/>
            <person name="Nielsen P.H."/>
            <person name="Dueholm M.S."/>
            <person name="Pronk J.T."/>
            <person name="Van Loosdrecht M.C.M."/>
        </authorList>
    </citation>
    <scope>NUCLEOTIDE SEQUENCE [LARGE SCALE GENOMIC DNA]</scope>
    <source>
        <strain evidence="4">GalUA</strain>
    </source>
</reference>
<comment type="caution">
    <text evidence="4">The sequence shown here is derived from an EMBL/GenBank/DDBJ whole genome shotgun (WGS) entry which is preliminary data.</text>
</comment>
<feature type="transmembrane region" description="Helical" evidence="2">
    <location>
        <begin position="153"/>
        <end position="172"/>
    </location>
</feature>
<dbReference type="OrthoDB" id="9801008at2"/>
<name>A0A7V7QIZ6_9FIRM</name>
<keyword evidence="2" id="KW-0472">Membrane</keyword>
<dbReference type="AlphaFoldDB" id="A0A7V7QIZ6"/>
<dbReference type="Pfam" id="PF01381">
    <property type="entry name" value="HTH_3"/>
    <property type="match status" value="1"/>
</dbReference>
<keyword evidence="5" id="KW-1185">Reference proteome</keyword>
<dbReference type="InterPro" id="IPR010982">
    <property type="entry name" value="Lambda_DNA-bd_dom_sf"/>
</dbReference>